<evidence type="ECO:0000259" key="9">
    <source>
        <dbReference type="Pfam" id="PF25145"/>
    </source>
</evidence>
<evidence type="ECO:0000259" key="7">
    <source>
        <dbReference type="Pfam" id="PF01957"/>
    </source>
</evidence>
<dbReference type="SUPFAM" id="SSF52096">
    <property type="entry name" value="ClpP/crotonase"/>
    <property type="match status" value="1"/>
</dbReference>
<feature type="domain" description="NfeD1b N-terminal" evidence="9">
    <location>
        <begin position="276"/>
        <end position="423"/>
    </location>
</feature>
<keyword evidence="2 5" id="KW-0812">Transmembrane</keyword>
<evidence type="ECO:0000259" key="8">
    <source>
        <dbReference type="Pfam" id="PF24961"/>
    </source>
</evidence>
<evidence type="ECO:0000256" key="3">
    <source>
        <dbReference type="ARBA" id="ARBA00022989"/>
    </source>
</evidence>
<dbReference type="InterPro" id="IPR056739">
    <property type="entry name" value="NfeD_membrane"/>
</dbReference>
<feature type="domain" description="NfeD-like C-terminal" evidence="7">
    <location>
        <begin position="675"/>
        <end position="728"/>
    </location>
</feature>
<keyword evidence="3 5" id="KW-1133">Transmembrane helix</keyword>
<dbReference type="InterPro" id="IPR029045">
    <property type="entry name" value="ClpP/crotonase-like_dom_sf"/>
</dbReference>
<dbReference type="EMBL" id="CP019082">
    <property type="protein sequence ID" value="APW60375.1"/>
    <property type="molecule type" value="Genomic_DNA"/>
</dbReference>
<dbReference type="OrthoDB" id="284354at2"/>
<evidence type="ECO:0000313" key="10">
    <source>
        <dbReference type="EMBL" id="APW60375.1"/>
    </source>
</evidence>
<reference evidence="11" key="1">
    <citation type="submission" date="2016-12" db="EMBL/GenBank/DDBJ databases">
        <title>Comparative genomics of four Isosphaeraceae planctomycetes: a common pool of plasmids and glycoside hydrolase genes.</title>
        <authorList>
            <person name="Ivanova A."/>
        </authorList>
    </citation>
    <scope>NUCLEOTIDE SEQUENCE [LARGE SCALE GENOMIC DNA]</scope>
    <source>
        <strain evidence="11">PX4</strain>
    </source>
</reference>
<proteinExistence type="predicted"/>
<keyword evidence="4 5" id="KW-0472">Membrane</keyword>
<organism evidence="10 11">
    <name type="scientific">Paludisphaera borealis</name>
    <dbReference type="NCBI Taxonomy" id="1387353"/>
    <lineage>
        <taxon>Bacteria</taxon>
        <taxon>Pseudomonadati</taxon>
        <taxon>Planctomycetota</taxon>
        <taxon>Planctomycetia</taxon>
        <taxon>Isosphaerales</taxon>
        <taxon>Isosphaeraceae</taxon>
        <taxon>Paludisphaera</taxon>
    </lineage>
</organism>
<dbReference type="PROSITE" id="PS51257">
    <property type="entry name" value="PROKAR_LIPOPROTEIN"/>
    <property type="match status" value="1"/>
</dbReference>
<name>A0A1U7CN60_9BACT</name>
<evidence type="ECO:0000256" key="4">
    <source>
        <dbReference type="ARBA" id="ARBA00023136"/>
    </source>
</evidence>
<protein>
    <submittedName>
        <fullName evidence="10">Uncharacterized protein</fullName>
    </submittedName>
</protein>
<dbReference type="InterPro" id="IPR056738">
    <property type="entry name" value="NfeD1b_N"/>
</dbReference>
<feature type="transmembrane region" description="Helical" evidence="5">
    <location>
        <begin position="614"/>
        <end position="637"/>
    </location>
</feature>
<feature type="transmembrane region" description="Helical" evidence="5">
    <location>
        <begin position="531"/>
        <end position="550"/>
    </location>
</feature>
<dbReference type="InterPro" id="IPR012340">
    <property type="entry name" value="NA-bd_OB-fold"/>
</dbReference>
<feature type="transmembrane region" description="Helical" evidence="5">
    <location>
        <begin position="556"/>
        <end position="574"/>
    </location>
</feature>
<dbReference type="AlphaFoldDB" id="A0A1U7CN60"/>
<keyword evidence="11" id="KW-1185">Reference proteome</keyword>
<dbReference type="Gene3D" id="2.40.50.140">
    <property type="entry name" value="Nucleic acid-binding proteins"/>
    <property type="match status" value="1"/>
</dbReference>
<dbReference type="STRING" id="1387353.BSF38_01843"/>
<dbReference type="Gene3D" id="3.90.226.10">
    <property type="entry name" value="2-enoyl-CoA Hydratase, Chain A, domain 1"/>
    <property type="match status" value="2"/>
</dbReference>
<feature type="domain" description="NfeD integral membrane" evidence="8">
    <location>
        <begin position="507"/>
        <end position="633"/>
    </location>
</feature>
<evidence type="ECO:0000256" key="6">
    <source>
        <dbReference type="SAM" id="SignalP"/>
    </source>
</evidence>
<dbReference type="PANTHER" id="PTHR33507">
    <property type="entry name" value="INNER MEMBRANE PROTEIN YBBJ"/>
    <property type="match status" value="1"/>
</dbReference>
<feature type="transmembrane region" description="Helical" evidence="5">
    <location>
        <begin position="581"/>
        <end position="602"/>
    </location>
</feature>
<dbReference type="Pfam" id="PF01957">
    <property type="entry name" value="NfeD"/>
    <property type="match status" value="1"/>
</dbReference>
<dbReference type="InterPro" id="IPR052165">
    <property type="entry name" value="Membrane_assoc_protease"/>
</dbReference>
<gene>
    <name evidence="10" type="ORF">BSF38_01843</name>
</gene>
<sequence length="730" mass="79421">MIRPVVARHGLAFLVSIVACVVSMEAASAEPPAKFESTPGQFFTITEPITNETISRIRAATRNLVDKNAADAKGKSPILIFQFLPGETAPGGSDFGASYDLASVISKELGGAKLTVAYVPQPLKGFAVLPAVACTELVMGSNATLGPITPENQSFDPAYRDPVRFLAVRKTREPDLLLGMLDRDADLRLVRSTDRSLHYVLAENLQEFRKTSDVAEERPAWEDGRRGVLTAERAREEGFCKRVAETPAEVAQIYQISGQSSIDDPTLGQVVRPVWIKIEGSVEESKVSYLGRRIEQARRERANLLFFQIDSPGGLVASADALADMIAGITDMKTVAYVDERATGVAALIPLACRDIVFKQRGRMGDVRQIITGRGRVEALTDGQIASLSKKAGFLAAKMGHPEAVAQAMVDPEVEVVEVHDQETGASRLLLRDEAEANPGRFQNIQTRKEAGRQLTLTGDDAAALGVGQVVRNEEELKALYGLQGQQIRVEGPGWVDSLVTVLTDPYVSWLLLFVGLFMLVIELKLPGIGLPAITSALAFMLFFWSHYLSGTADQLEIILFLLGLVSLALELFVFPGFGVFGMAGIVLMLSSIVMASHSFSWPTQEYEYREMGYTLFQVTIALLGVTAGAVVLARYFPAIPIFNRLILKPEPWTVVESDPTAKPSMDGYDSLAFLIGESGRTTSPLRPTGKARFGNMLIDVTADNFFVETDCLVEVVDVQGSRVIVKKMG</sequence>
<dbReference type="RefSeq" id="WP_076344970.1">
    <property type="nucleotide sequence ID" value="NZ_CP019082.1"/>
</dbReference>
<dbReference type="Pfam" id="PF24961">
    <property type="entry name" value="NfeD_membrane"/>
    <property type="match status" value="1"/>
</dbReference>
<evidence type="ECO:0000313" key="11">
    <source>
        <dbReference type="Proteomes" id="UP000186309"/>
    </source>
</evidence>
<comment type="subcellular location">
    <subcellularLocation>
        <location evidence="1">Membrane</location>
        <topology evidence="1">Multi-pass membrane protein</topology>
    </subcellularLocation>
</comment>
<dbReference type="PANTHER" id="PTHR33507:SF3">
    <property type="entry name" value="INNER MEMBRANE PROTEIN YBBJ"/>
    <property type="match status" value="1"/>
</dbReference>
<dbReference type="InterPro" id="IPR002810">
    <property type="entry name" value="NfeD-like_C"/>
</dbReference>
<keyword evidence="6" id="KW-0732">Signal</keyword>
<feature type="signal peptide" evidence="6">
    <location>
        <begin position="1"/>
        <end position="29"/>
    </location>
</feature>
<evidence type="ECO:0000256" key="2">
    <source>
        <dbReference type="ARBA" id="ARBA00022692"/>
    </source>
</evidence>
<dbReference type="Proteomes" id="UP000186309">
    <property type="component" value="Chromosome"/>
</dbReference>
<evidence type="ECO:0000256" key="5">
    <source>
        <dbReference type="SAM" id="Phobius"/>
    </source>
</evidence>
<accession>A0A1U7CN60</accession>
<evidence type="ECO:0000256" key="1">
    <source>
        <dbReference type="ARBA" id="ARBA00004141"/>
    </source>
</evidence>
<dbReference type="KEGG" id="pbor:BSF38_01843"/>
<dbReference type="GO" id="GO:0005886">
    <property type="term" value="C:plasma membrane"/>
    <property type="evidence" value="ECO:0007669"/>
    <property type="project" value="TreeGrafter"/>
</dbReference>
<dbReference type="Pfam" id="PF25145">
    <property type="entry name" value="NfeD1b_N"/>
    <property type="match status" value="1"/>
</dbReference>
<feature type="chain" id="PRO_5013001952" evidence="6">
    <location>
        <begin position="30"/>
        <end position="730"/>
    </location>
</feature>